<feature type="signal peptide" evidence="1">
    <location>
        <begin position="1"/>
        <end position="22"/>
    </location>
</feature>
<gene>
    <name evidence="2" type="ORF">IFM89_011820</name>
</gene>
<dbReference type="AlphaFoldDB" id="A0A835H2C1"/>
<keyword evidence="3" id="KW-1185">Reference proteome</keyword>
<dbReference type="Proteomes" id="UP000631114">
    <property type="component" value="Unassembled WGS sequence"/>
</dbReference>
<proteinExistence type="predicted"/>
<comment type="caution">
    <text evidence="2">The sequence shown here is derived from an EMBL/GenBank/DDBJ whole genome shotgun (WGS) entry which is preliminary data.</text>
</comment>
<evidence type="ECO:0008006" key="4">
    <source>
        <dbReference type="Google" id="ProtNLM"/>
    </source>
</evidence>
<name>A0A835H2C1_9MAGN</name>
<dbReference type="OrthoDB" id="653285at2759"/>
<evidence type="ECO:0000313" key="2">
    <source>
        <dbReference type="EMBL" id="KAF9592070.1"/>
    </source>
</evidence>
<dbReference type="EMBL" id="JADFTS010000008">
    <property type="protein sequence ID" value="KAF9592070.1"/>
    <property type="molecule type" value="Genomic_DNA"/>
</dbReference>
<evidence type="ECO:0000256" key="1">
    <source>
        <dbReference type="SAM" id="SignalP"/>
    </source>
</evidence>
<dbReference type="PANTHER" id="PTHR36312">
    <property type="entry name" value="THIONIN-LIKE PROTEIN 1"/>
    <property type="match status" value="1"/>
</dbReference>
<feature type="chain" id="PRO_5033003653" description="Thionin-like protein 2" evidence="1">
    <location>
        <begin position="23"/>
        <end position="110"/>
    </location>
</feature>
<reference evidence="2 3" key="1">
    <citation type="submission" date="2020-10" db="EMBL/GenBank/DDBJ databases">
        <title>The Coptis chinensis genome and diversification of protoberbering-type alkaloids.</title>
        <authorList>
            <person name="Wang B."/>
            <person name="Shu S."/>
            <person name="Song C."/>
            <person name="Liu Y."/>
        </authorList>
    </citation>
    <scope>NUCLEOTIDE SEQUENCE [LARGE SCALE GENOMIC DNA]</scope>
    <source>
        <strain evidence="2">HL-2020</strain>
        <tissue evidence="2">Leaf</tissue>
    </source>
</reference>
<organism evidence="2 3">
    <name type="scientific">Coptis chinensis</name>
    <dbReference type="NCBI Taxonomy" id="261450"/>
    <lineage>
        <taxon>Eukaryota</taxon>
        <taxon>Viridiplantae</taxon>
        <taxon>Streptophyta</taxon>
        <taxon>Embryophyta</taxon>
        <taxon>Tracheophyta</taxon>
        <taxon>Spermatophyta</taxon>
        <taxon>Magnoliopsida</taxon>
        <taxon>Ranunculales</taxon>
        <taxon>Ranunculaceae</taxon>
        <taxon>Coptidoideae</taxon>
        <taxon>Coptis</taxon>
    </lineage>
</organism>
<dbReference type="InterPro" id="IPR038975">
    <property type="entry name" value="THNL"/>
</dbReference>
<dbReference type="PANTHER" id="PTHR36312:SF1">
    <property type="entry name" value="OS01G0594500 PROTEIN"/>
    <property type="match status" value="1"/>
</dbReference>
<keyword evidence="1" id="KW-0732">Signal</keyword>
<evidence type="ECO:0000313" key="3">
    <source>
        <dbReference type="Proteomes" id="UP000631114"/>
    </source>
</evidence>
<protein>
    <recommendedName>
        <fullName evidence="4">Thionin-like protein 2</fullName>
    </recommendedName>
</protein>
<sequence>MDGKVVVMFMLVMGMVATQTYAVCPDLPTCFVRCNSICRLPPELCASRCLKQCLFHDTSDIHHYYCKLGCETAKCTSVSTLENPAGKEAVEECANSCSEICTGNTSMGSS</sequence>
<accession>A0A835H2C1</accession>